<dbReference type="Proteomes" id="UP000030758">
    <property type="component" value="Unassembled WGS sequence"/>
</dbReference>
<evidence type="ECO:0000313" key="1">
    <source>
        <dbReference type="EMBL" id="KFD56512.1"/>
    </source>
</evidence>
<reference evidence="2 3" key="1">
    <citation type="journal article" date="2014" name="Nat. Genet.">
        <title>Genome and transcriptome of the porcine whipworm Trichuris suis.</title>
        <authorList>
            <person name="Jex A.R."/>
            <person name="Nejsum P."/>
            <person name="Schwarz E.M."/>
            <person name="Hu L."/>
            <person name="Young N.D."/>
            <person name="Hall R.S."/>
            <person name="Korhonen P.K."/>
            <person name="Liao S."/>
            <person name="Thamsborg S."/>
            <person name="Xia J."/>
            <person name="Xu P."/>
            <person name="Wang S."/>
            <person name="Scheerlinck J.P."/>
            <person name="Hofmann A."/>
            <person name="Sternberg P.W."/>
            <person name="Wang J."/>
            <person name="Gasser R.B."/>
        </authorList>
    </citation>
    <scope>NUCLEOTIDE SEQUENCE [LARGE SCALE GENOMIC DNA]</scope>
    <source>
        <strain evidence="2">DCEP-RM93F</strain>
        <strain evidence="1">DCEP-RM93M</strain>
    </source>
</reference>
<dbReference type="EMBL" id="KL363193">
    <property type="protein sequence ID" value="KFD56512.1"/>
    <property type="molecule type" value="Genomic_DNA"/>
</dbReference>
<organism evidence="2">
    <name type="scientific">Trichuris suis</name>
    <name type="common">pig whipworm</name>
    <dbReference type="NCBI Taxonomy" id="68888"/>
    <lineage>
        <taxon>Eukaryota</taxon>
        <taxon>Metazoa</taxon>
        <taxon>Ecdysozoa</taxon>
        <taxon>Nematoda</taxon>
        <taxon>Enoplea</taxon>
        <taxon>Dorylaimia</taxon>
        <taxon>Trichinellida</taxon>
        <taxon>Trichuridae</taxon>
        <taxon>Trichuris</taxon>
    </lineage>
</organism>
<gene>
    <name evidence="1" type="ORF">M513_02616</name>
    <name evidence="2" type="ORF">M514_02616</name>
</gene>
<dbReference type="Proteomes" id="UP000030764">
    <property type="component" value="Unassembled WGS sequence"/>
</dbReference>
<evidence type="ECO:0000313" key="3">
    <source>
        <dbReference type="Proteomes" id="UP000030764"/>
    </source>
</evidence>
<proteinExistence type="predicted"/>
<keyword evidence="3" id="KW-1185">Reference proteome</keyword>
<evidence type="ECO:0000313" key="2">
    <source>
        <dbReference type="EMBL" id="KFD71041.1"/>
    </source>
</evidence>
<sequence length="81" mass="8781">MREEQGLPLMFDSWNTLGDELASVNNMNPTLPEKPEDVEAAAKIASKKVIKDIVAFFIVAGLIEAGARMLGQDNLPGPSRL</sequence>
<protein>
    <submittedName>
        <fullName evidence="2">Uncharacterized protein</fullName>
    </submittedName>
</protein>
<dbReference type="EMBL" id="KL367484">
    <property type="protein sequence ID" value="KFD71041.1"/>
    <property type="molecule type" value="Genomic_DNA"/>
</dbReference>
<name>A0A085NNJ5_9BILA</name>
<accession>A0A085NNJ5</accession>
<dbReference type="AlphaFoldDB" id="A0A085NNJ5"/>
<dbReference type="OrthoDB" id="10389545at2759"/>